<dbReference type="PANTHER" id="PTHR23169:SF21">
    <property type="entry name" value="EPIPLAKIN"/>
    <property type="match status" value="1"/>
</dbReference>
<keyword evidence="2" id="KW-0677">Repeat</keyword>
<reference evidence="4" key="2">
    <citation type="submission" date="2025-09" db="UniProtKB">
        <authorList>
            <consortium name="Ensembl"/>
        </authorList>
    </citation>
    <scope>IDENTIFICATION</scope>
</reference>
<dbReference type="Ensembl" id="ENSXCOT00000025456.1">
    <property type="protein sequence ID" value="ENSXCOP00000025151.1"/>
    <property type="gene ID" value="ENSXCOG00000018787.1"/>
</dbReference>
<evidence type="ECO:0000313" key="4">
    <source>
        <dbReference type="Ensembl" id="ENSXCOP00000025151.1"/>
    </source>
</evidence>
<proteinExistence type="predicted"/>
<dbReference type="Proteomes" id="UP000261380">
    <property type="component" value="Unplaced"/>
</dbReference>
<dbReference type="SUPFAM" id="SSF75399">
    <property type="entry name" value="Plakin repeat"/>
    <property type="match status" value="1"/>
</dbReference>
<reference evidence="4" key="1">
    <citation type="submission" date="2025-08" db="UniProtKB">
        <authorList>
            <consortium name="Ensembl"/>
        </authorList>
    </citation>
    <scope>IDENTIFICATION</scope>
</reference>
<dbReference type="GO" id="GO:1990254">
    <property type="term" value="F:keratin filament binding"/>
    <property type="evidence" value="ECO:0007669"/>
    <property type="project" value="TreeGrafter"/>
</dbReference>
<dbReference type="InterPro" id="IPR035915">
    <property type="entry name" value="Plakin_repeat_sf"/>
</dbReference>
<dbReference type="SMART" id="SM00250">
    <property type="entry name" value="PLEC"/>
    <property type="match status" value="5"/>
</dbReference>
<dbReference type="GO" id="GO:0045110">
    <property type="term" value="P:intermediate filament bundle assembly"/>
    <property type="evidence" value="ECO:0007669"/>
    <property type="project" value="TreeGrafter"/>
</dbReference>
<dbReference type="InterPro" id="IPR001101">
    <property type="entry name" value="Plectin_repeat"/>
</dbReference>
<dbReference type="GeneTree" id="ENSGT00940000162855"/>
<dbReference type="GO" id="GO:0030054">
    <property type="term" value="C:cell junction"/>
    <property type="evidence" value="ECO:0007669"/>
    <property type="project" value="TreeGrafter"/>
</dbReference>
<feature type="compositionally biased region" description="Low complexity" evidence="3">
    <location>
        <begin position="11"/>
        <end position="30"/>
    </location>
</feature>
<dbReference type="GO" id="GO:0042060">
    <property type="term" value="P:wound healing"/>
    <property type="evidence" value="ECO:0007669"/>
    <property type="project" value="TreeGrafter"/>
</dbReference>
<name>A0A3B5MNN4_9TELE</name>
<dbReference type="GO" id="GO:0042995">
    <property type="term" value="C:cell projection"/>
    <property type="evidence" value="ECO:0007669"/>
    <property type="project" value="UniProtKB-SubCell"/>
</dbReference>
<evidence type="ECO:0000313" key="5">
    <source>
        <dbReference type="Proteomes" id="UP000261380"/>
    </source>
</evidence>
<dbReference type="GO" id="GO:0005198">
    <property type="term" value="F:structural molecule activity"/>
    <property type="evidence" value="ECO:0007669"/>
    <property type="project" value="TreeGrafter"/>
</dbReference>
<evidence type="ECO:0000256" key="3">
    <source>
        <dbReference type="SAM" id="MobiDB-lite"/>
    </source>
</evidence>
<dbReference type="GO" id="GO:0045095">
    <property type="term" value="C:keratin filament"/>
    <property type="evidence" value="ECO:0007669"/>
    <property type="project" value="TreeGrafter"/>
</dbReference>
<dbReference type="GO" id="GO:0016020">
    <property type="term" value="C:membrane"/>
    <property type="evidence" value="ECO:0007669"/>
    <property type="project" value="TreeGrafter"/>
</dbReference>
<protein>
    <submittedName>
        <fullName evidence="4">Uncharacterized protein</fullName>
    </submittedName>
</protein>
<sequence>TGPRRRLKNYSRTNSRSSSASTRTPKTSRSLWKWSAPGKGSDEKLSIYEAMRRRVLQHSTGLALLEAQAGTGFITDPVKKQKYSVDDAVKAGVVGPELHEKLLSAEKAVTGYKDPYTGSKISLFQAMKKELVLREHAIPILEAQITTGGIIDPVSSHRVPNDAAIQRGFFSKEMLKSFSEQTGDIKGFTNPNTNERVTYSQLLEKCRRDPNTGLCYLPLSKVEAPAVTEKSYEYTEEQAQQDLANTQIEIPHQSFAGKSLTIWEVMNSNIPNAPGAGTTASSSGRRATAGAARSPAVSAGSAA</sequence>
<dbReference type="AlphaFoldDB" id="A0A3B5MNN4"/>
<evidence type="ECO:0000256" key="2">
    <source>
        <dbReference type="ARBA" id="ARBA00022737"/>
    </source>
</evidence>
<dbReference type="STRING" id="32473.ENSXCOP00000025151"/>
<feature type="region of interest" description="Disordered" evidence="3">
    <location>
        <begin position="1"/>
        <end position="41"/>
    </location>
</feature>
<dbReference type="Gene3D" id="3.90.1290.10">
    <property type="entry name" value="Plakin repeat"/>
    <property type="match status" value="1"/>
</dbReference>
<evidence type="ECO:0000256" key="1">
    <source>
        <dbReference type="ARBA" id="ARBA00022553"/>
    </source>
</evidence>
<keyword evidence="5" id="KW-1185">Reference proteome</keyword>
<dbReference type="Pfam" id="PF00681">
    <property type="entry name" value="Plectin"/>
    <property type="match status" value="2"/>
</dbReference>
<accession>A0A3B5MNN4</accession>
<dbReference type="InterPro" id="IPR043197">
    <property type="entry name" value="Plakin"/>
</dbReference>
<dbReference type="PANTHER" id="PTHR23169">
    <property type="entry name" value="ENVOPLAKIN"/>
    <property type="match status" value="1"/>
</dbReference>
<dbReference type="GO" id="GO:0005737">
    <property type="term" value="C:cytoplasm"/>
    <property type="evidence" value="ECO:0007669"/>
    <property type="project" value="TreeGrafter"/>
</dbReference>
<feature type="region of interest" description="Disordered" evidence="3">
    <location>
        <begin position="274"/>
        <end position="303"/>
    </location>
</feature>
<organism evidence="4 5">
    <name type="scientific">Xiphophorus couchianus</name>
    <name type="common">Monterrey platyfish</name>
    <dbReference type="NCBI Taxonomy" id="32473"/>
    <lineage>
        <taxon>Eukaryota</taxon>
        <taxon>Metazoa</taxon>
        <taxon>Chordata</taxon>
        <taxon>Craniata</taxon>
        <taxon>Vertebrata</taxon>
        <taxon>Euteleostomi</taxon>
        <taxon>Actinopterygii</taxon>
        <taxon>Neopterygii</taxon>
        <taxon>Teleostei</taxon>
        <taxon>Neoteleostei</taxon>
        <taxon>Acanthomorphata</taxon>
        <taxon>Ovalentaria</taxon>
        <taxon>Atherinomorphae</taxon>
        <taxon>Cyprinodontiformes</taxon>
        <taxon>Poeciliidae</taxon>
        <taxon>Poeciliinae</taxon>
        <taxon>Xiphophorus</taxon>
    </lineage>
</organism>
<keyword evidence="1" id="KW-0597">Phosphoprotein</keyword>